<dbReference type="InterPro" id="IPR036961">
    <property type="entry name" value="Kinesin_motor_dom_sf"/>
</dbReference>
<dbReference type="InterPro" id="IPR001752">
    <property type="entry name" value="Kinesin_motor_dom"/>
</dbReference>
<dbReference type="GO" id="GO:0007018">
    <property type="term" value="P:microtubule-based movement"/>
    <property type="evidence" value="ECO:0007669"/>
    <property type="project" value="InterPro"/>
</dbReference>
<dbReference type="PROSITE" id="PS50067">
    <property type="entry name" value="KINESIN_MOTOR_2"/>
    <property type="match status" value="1"/>
</dbReference>
<evidence type="ECO:0000259" key="2">
    <source>
        <dbReference type="PROSITE" id="PS50067"/>
    </source>
</evidence>
<protein>
    <recommendedName>
        <fullName evidence="2">Kinesin motor domain-containing protein</fullName>
    </recommendedName>
</protein>
<dbReference type="EMBL" id="JAEPRE010000171">
    <property type="protein sequence ID" value="KAG2231028.1"/>
    <property type="molecule type" value="Genomic_DNA"/>
</dbReference>
<organism evidence="3 4">
    <name type="scientific">Thamnidium elegans</name>
    <dbReference type="NCBI Taxonomy" id="101142"/>
    <lineage>
        <taxon>Eukaryota</taxon>
        <taxon>Fungi</taxon>
        <taxon>Fungi incertae sedis</taxon>
        <taxon>Mucoromycota</taxon>
        <taxon>Mucoromycotina</taxon>
        <taxon>Mucoromycetes</taxon>
        <taxon>Mucorales</taxon>
        <taxon>Mucorineae</taxon>
        <taxon>Mucoraceae</taxon>
        <taxon>Thamnidium</taxon>
    </lineage>
</organism>
<comment type="caution">
    <text evidence="1">Lacks conserved residue(s) required for the propagation of feature annotation.</text>
</comment>
<sequence length="73" mass="8446">MTTTTTVRVALRVKKPLESNEQVISFVKDEEKAQIYLADNKLFTFDFVYPPYSTQQHVYESSILPLLDTFIEG</sequence>
<keyword evidence="4" id="KW-1185">Reference proteome</keyword>
<evidence type="ECO:0000313" key="3">
    <source>
        <dbReference type="EMBL" id="KAG2231028.1"/>
    </source>
</evidence>
<dbReference type="SUPFAM" id="SSF52540">
    <property type="entry name" value="P-loop containing nucleoside triphosphate hydrolases"/>
    <property type="match status" value="1"/>
</dbReference>
<reference evidence="3" key="1">
    <citation type="submission" date="2021-01" db="EMBL/GenBank/DDBJ databases">
        <title>Metabolic potential, ecology and presence of endohyphal bacteria is reflected in genomic diversity of Mucoromycotina.</title>
        <authorList>
            <person name="Muszewska A."/>
            <person name="Okrasinska A."/>
            <person name="Steczkiewicz K."/>
            <person name="Drgas O."/>
            <person name="Orlowska M."/>
            <person name="Perlinska-Lenart U."/>
            <person name="Aleksandrzak-Piekarczyk T."/>
            <person name="Szatraj K."/>
            <person name="Zielenkiewicz U."/>
            <person name="Pilsyk S."/>
            <person name="Malc E."/>
            <person name="Mieczkowski P."/>
            <person name="Kruszewska J.S."/>
            <person name="Biernat P."/>
            <person name="Pawlowska J."/>
        </authorList>
    </citation>
    <scope>NUCLEOTIDE SEQUENCE</scope>
    <source>
        <strain evidence="3">WA0000018081</strain>
    </source>
</reference>
<evidence type="ECO:0000313" key="4">
    <source>
        <dbReference type="Proteomes" id="UP000613177"/>
    </source>
</evidence>
<comment type="caution">
    <text evidence="3">The sequence shown here is derived from an EMBL/GenBank/DDBJ whole genome shotgun (WGS) entry which is preliminary data.</text>
</comment>
<accession>A0A8H7SN39</accession>
<proteinExistence type="inferred from homology"/>
<name>A0A8H7SN39_9FUNG</name>
<dbReference type="Gene3D" id="3.40.850.10">
    <property type="entry name" value="Kinesin motor domain"/>
    <property type="match status" value="1"/>
</dbReference>
<dbReference type="AlphaFoldDB" id="A0A8H7SN39"/>
<dbReference type="GO" id="GO:0005524">
    <property type="term" value="F:ATP binding"/>
    <property type="evidence" value="ECO:0007669"/>
    <property type="project" value="InterPro"/>
</dbReference>
<evidence type="ECO:0000256" key="1">
    <source>
        <dbReference type="PROSITE-ProRule" id="PRU00283"/>
    </source>
</evidence>
<dbReference type="Proteomes" id="UP000613177">
    <property type="component" value="Unassembled WGS sequence"/>
</dbReference>
<feature type="domain" description="Kinesin motor" evidence="2">
    <location>
        <begin position="6"/>
        <end position="73"/>
    </location>
</feature>
<dbReference type="GO" id="GO:0003777">
    <property type="term" value="F:microtubule motor activity"/>
    <property type="evidence" value="ECO:0007669"/>
    <property type="project" value="InterPro"/>
</dbReference>
<dbReference type="InterPro" id="IPR027417">
    <property type="entry name" value="P-loop_NTPase"/>
</dbReference>
<gene>
    <name evidence="3" type="ORF">INT48_006359</name>
</gene>
<comment type="similarity">
    <text evidence="1">Belongs to the TRAFAC class myosin-kinesin ATPase superfamily. Kinesin family.</text>
</comment>
<dbReference type="GO" id="GO:0008017">
    <property type="term" value="F:microtubule binding"/>
    <property type="evidence" value="ECO:0007669"/>
    <property type="project" value="InterPro"/>
</dbReference>